<dbReference type="InterPro" id="IPR033116">
    <property type="entry name" value="TRYPSIN_SER"/>
</dbReference>
<dbReference type="InterPro" id="IPR001254">
    <property type="entry name" value="Trypsin_dom"/>
</dbReference>
<evidence type="ECO:0000313" key="3">
    <source>
        <dbReference type="EMBL" id="WIM67023.1"/>
    </source>
</evidence>
<keyword evidence="1" id="KW-0812">Transmembrane</keyword>
<dbReference type="RefSeq" id="WP_284823817.1">
    <property type="nucleotide sequence ID" value="NZ_CP126969.1"/>
</dbReference>
<name>A0ABY8VFI2_9CORY</name>
<organism evidence="3 4">
    <name type="scientific">Corynebacterium breve</name>
    <dbReference type="NCBI Taxonomy" id="3049799"/>
    <lineage>
        <taxon>Bacteria</taxon>
        <taxon>Bacillati</taxon>
        <taxon>Actinomycetota</taxon>
        <taxon>Actinomycetes</taxon>
        <taxon>Mycobacteriales</taxon>
        <taxon>Corynebacteriaceae</taxon>
        <taxon>Corynebacterium</taxon>
    </lineage>
</organism>
<gene>
    <name evidence="3" type="ORF">QP027_07765</name>
</gene>
<dbReference type="CDD" id="cd21112">
    <property type="entry name" value="alphaLP-like"/>
    <property type="match status" value="1"/>
</dbReference>
<keyword evidence="1" id="KW-0472">Membrane</keyword>
<reference evidence="3 4" key="1">
    <citation type="submission" date="2023-05" db="EMBL/GenBank/DDBJ databases">
        <title>Corynebacterium suedekumii sp. nov. and Corynebacterium breve sp. nov. isolated from raw cow's milk.</title>
        <authorList>
            <person name="Baer M.K."/>
            <person name="Mehl L."/>
            <person name="Hellmuth R."/>
            <person name="Marke G."/>
            <person name="Lipski A."/>
        </authorList>
    </citation>
    <scope>NUCLEOTIDE SEQUENCE [LARGE SCALE GENOMIC DNA]</scope>
    <source>
        <strain evidence="3 4">R4</strain>
    </source>
</reference>
<dbReference type="SUPFAM" id="SSF50494">
    <property type="entry name" value="Trypsin-like serine proteases"/>
    <property type="match status" value="1"/>
</dbReference>
<sequence>MAEARTRSDHDDGLTTWTALVVVVAFVVAVIVWSGMTKVEHSSMLVADDPEQTQIAQTPEPVDPNVVPVSTVLAPAVAPWAPGTKIQSTDHYPQPGEQFTAQSCTVAFSFTGEDGRAFAVTAGHCGHEGHLVWPTNASTAVDYATEAGRFIYSGMYSAPTPELPGGVDIGIIEITDPTRAMEVVGDAIPTGLVVQLAQPLVNVCKTGATTGYTCGLFDQANSIQLVINDVGEEVETRGDIAAVCAAKGDSGGPVFTEVNGRAAIIGVVSGTEAGAPQTDCSNPDESNLIMSYASMEQALAVIDVIVGNAQWVEQEW</sequence>
<keyword evidence="4" id="KW-1185">Reference proteome</keyword>
<dbReference type="PROSITE" id="PS00135">
    <property type="entry name" value="TRYPSIN_SER"/>
    <property type="match status" value="1"/>
</dbReference>
<evidence type="ECO:0000259" key="2">
    <source>
        <dbReference type="Pfam" id="PF00089"/>
    </source>
</evidence>
<dbReference type="Pfam" id="PF00089">
    <property type="entry name" value="Trypsin"/>
    <property type="match status" value="1"/>
</dbReference>
<dbReference type="InterPro" id="IPR018114">
    <property type="entry name" value="TRYPSIN_HIS"/>
</dbReference>
<proteinExistence type="predicted"/>
<dbReference type="InterPro" id="IPR009003">
    <property type="entry name" value="Peptidase_S1_PA"/>
</dbReference>
<dbReference type="EMBL" id="CP126969">
    <property type="protein sequence ID" value="WIM67023.1"/>
    <property type="molecule type" value="Genomic_DNA"/>
</dbReference>
<dbReference type="InterPro" id="IPR043504">
    <property type="entry name" value="Peptidase_S1_PA_chymotrypsin"/>
</dbReference>
<dbReference type="PROSITE" id="PS00134">
    <property type="entry name" value="TRYPSIN_HIS"/>
    <property type="match status" value="1"/>
</dbReference>
<protein>
    <submittedName>
        <fullName evidence="3">S1 family peptidase</fullName>
    </submittedName>
</protein>
<evidence type="ECO:0000256" key="1">
    <source>
        <dbReference type="SAM" id="Phobius"/>
    </source>
</evidence>
<accession>A0ABY8VFI2</accession>
<keyword evidence="1" id="KW-1133">Transmembrane helix</keyword>
<feature type="domain" description="Peptidase S1" evidence="2">
    <location>
        <begin position="118"/>
        <end position="273"/>
    </location>
</feature>
<dbReference type="Proteomes" id="UP001225598">
    <property type="component" value="Chromosome"/>
</dbReference>
<dbReference type="Gene3D" id="2.40.10.10">
    <property type="entry name" value="Trypsin-like serine proteases"/>
    <property type="match status" value="2"/>
</dbReference>
<evidence type="ECO:0000313" key="4">
    <source>
        <dbReference type="Proteomes" id="UP001225598"/>
    </source>
</evidence>
<feature type="transmembrane region" description="Helical" evidence="1">
    <location>
        <begin position="14"/>
        <end position="34"/>
    </location>
</feature>